<evidence type="ECO:0000256" key="2">
    <source>
        <dbReference type="ARBA" id="ARBA00023065"/>
    </source>
</evidence>
<protein>
    <submittedName>
        <fullName evidence="4">NAD-binding protein</fullName>
    </submittedName>
</protein>
<evidence type="ECO:0000313" key="5">
    <source>
        <dbReference type="Proteomes" id="UP001232493"/>
    </source>
</evidence>
<dbReference type="SUPFAM" id="SSF51735">
    <property type="entry name" value="NAD(P)-binding Rossmann-fold domains"/>
    <property type="match status" value="1"/>
</dbReference>
<dbReference type="InterPro" id="IPR036291">
    <property type="entry name" value="NAD(P)-bd_dom_sf"/>
</dbReference>
<reference evidence="4 5" key="1">
    <citation type="submission" date="2021-02" db="EMBL/GenBank/DDBJ databases">
        <title>Characterization of Marinitoga sp. nov. str. BP5-C20A.</title>
        <authorList>
            <person name="Erauso G."/>
            <person name="Postec A."/>
        </authorList>
    </citation>
    <scope>NUCLEOTIDE SEQUENCE [LARGE SCALE GENOMIC DNA]</scope>
    <source>
        <strain evidence="4 5">BP5-C20A</strain>
    </source>
</reference>
<keyword evidence="5" id="KW-1185">Reference proteome</keyword>
<evidence type="ECO:0000259" key="3">
    <source>
        <dbReference type="PROSITE" id="PS51201"/>
    </source>
</evidence>
<accession>A0ABY8PPS6</accession>
<dbReference type="PROSITE" id="PS51201">
    <property type="entry name" value="RCK_N"/>
    <property type="match status" value="1"/>
</dbReference>
<dbReference type="InterPro" id="IPR003148">
    <property type="entry name" value="RCK_N"/>
</dbReference>
<dbReference type="Gene3D" id="3.40.50.720">
    <property type="entry name" value="NAD(P)-binding Rossmann-like Domain"/>
    <property type="match status" value="1"/>
</dbReference>
<gene>
    <name evidence="4" type="ORF">JRV97_09195</name>
</gene>
<name>A0ABY8PPS6_9BACT</name>
<feature type="domain" description="RCK N-terminal" evidence="3">
    <location>
        <begin position="5"/>
        <end position="132"/>
    </location>
</feature>
<organism evidence="4 5">
    <name type="scientific">Marinitoga aeolica</name>
    <dbReference type="NCBI Taxonomy" id="2809031"/>
    <lineage>
        <taxon>Bacteria</taxon>
        <taxon>Thermotogati</taxon>
        <taxon>Thermotogota</taxon>
        <taxon>Thermotogae</taxon>
        <taxon>Petrotogales</taxon>
        <taxon>Petrotogaceae</taxon>
        <taxon>Marinitoga</taxon>
    </lineage>
</organism>
<dbReference type="InterPro" id="IPR050721">
    <property type="entry name" value="Trk_Ktr_HKT_K-transport"/>
</dbReference>
<dbReference type="Proteomes" id="UP001232493">
    <property type="component" value="Chromosome"/>
</dbReference>
<sequence length="145" mass="16369">MKNKIKYIIIIGCGRLGSELARRFSKDHNVIVVDKLPEALERLKKYNFTGFSMVVDSSDIAILEQVKAEKADLIYIVTPDDNLNFMLANACNTFYKSKNPNLEIIARVNDPHKKSLFKKAGLNIFCPIEHAVDELVGNEGVKNEE</sequence>
<evidence type="ECO:0000256" key="1">
    <source>
        <dbReference type="ARBA" id="ARBA00022448"/>
    </source>
</evidence>
<dbReference type="EMBL" id="CP069362">
    <property type="protein sequence ID" value="WGS64538.1"/>
    <property type="molecule type" value="Genomic_DNA"/>
</dbReference>
<dbReference type="PANTHER" id="PTHR43833:SF5">
    <property type="entry name" value="TRK SYSTEM POTASSIUM UPTAKE PROTEIN TRKA"/>
    <property type="match status" value="1"/>
</dbReference>
<dbReference type="Pfam" id="PF02254">
    <property type="entry name" value="TrkA_N"/>
    <property type="match status" value="1"/>
</dbReference>
<dbReference type="RefSeq" id="WP_280998272.1">
    <property type="nucleotide sequence ID" value="NZ_CP069362.1"/>
</dbReference>
<keyword evidence="2" id="KW-0406">Ion transport</keyword>
<evidence type="ECO:0000313" key="4">
    <source>
        <dbReference type="EMBL" id="WGS64538.1"/>
    </source>
</evidence>
<dbReference type="PANTHER" id="PTHR43833">
    <property type="entry name" value="POTASSIUM CHANNEL PROTEIN 2-RELATED-RELATED"/>
    <property type="match status" value="1"/>
</dbReference>
<keyword evidence="1" id="KW-0813">Transport</keyword>
<proteinExistence type="predicted"/>